<reference evidence="3 4" key="1">
    <citation type="submission" date="2023-10" db="EMBL/GenBank/DDBJ databases">
        <title>Screening of Alkalihalobacillus lindianensis BZ-TG-R113 and Its Alleviation of Salt Stress on Rapeseed Growth.</title>
        <authorList>
            <person name="Zhao B."/>
            <person name="Guo T."/>
        </authorList>
    </citation>
    <scope>NUCLEOTIDE SEQUENCE [LARGE SCALE GENOMIC DNA]</scope>
    <source>
        <strain evidence="3 4">BZ-TG-R113</strain>
    </source>
</reference>
<dbReference type="PANTHER" id="PTHR13947:SF37">
    <property type="entry name" value="LD18367P"/>
    <property type="match status" value="1"/>
</dbReference>
<proteinExistence type="predicted"/>
<dbReference type="InterPro" id="IPR000182">
    <property type="entry name" value="GNAT_dom"/>
</dbReference>
<evidence type="ECO:0000313" key="3">
    <source>
        <dbReference type="EMBL" id="MDV2685563.1"/>
    </source>
</evidence>
<dbReference type="InterPro" id="IPR016181">
    <property type="entry name" value="Acyl_CoA_acyltransferase"/>
</dbReference>
<dbReference type="PROSITE" id="PS51186">
    <property type="entry name" value="GNAT"/>
    <property type="match status" value="1"/>
</dbReference>
<dbReference type="Proteomes" id="UP001287282">
    <property type="component" value="Unassembled WGS sequence"/>
</dbReference>
<dbReference type="EMBL" id="JAWJBA010000004">
    <property type="protein sequence ID" value="MDV2685563.1"/>
    <property type="molecule type" value="Genomic_DNA"/>
</dbReference>
<dbReference type="InterPro" id="IPR050769">
    <property type="entry name" value="NAT_camello-type"/>
</dbReference>
<feature type="domain" description="N-acetyltransferase" evidence="2">
    <location>
        <begin position="1"/>
        <end position="157"/>
    </location>
</feature>
<sequence length="165" mass="19170">MIRTYRLEDKDYIVNSHYDLYNSEFGYDLSFRDFIEGSVSGFIERADAKENIFILEIDEKQSGSVSIKKVSDTTAQLGLFLVEPNVRGTGYGQKLVEQAITFSKDSGYKTIILWTNRELKSARRIYERAGFELKETQTQILSNKELIEEKWELKLVGNEKMILFK</sequence>
<keyword evidence="1" id="KW-0808">Transferase</keyword>
<name>A0ABU3XE27_9BACI</name>
<evidence type="ECO:0000313" key="4">
    <source>
        <dbReference type="Proteomes" id="UP001287282"/>
    </source>
</evidence>
<dbReference type="Pfam" id="PF00583">
    <property type="entry name" value="Acetyltransf_1"/>
    <property type="match status" value="1"/>
</dbReference>
<protein>
    <submittedName>
        <fullName evidence="3">GNAT family N-acetyltransferase</fullName>
    </submittedName>
</protein>
<dbReference type="Gene3D" id="3.40.630.30">
    <property type="match status" value="1"/>
</dbReference>
<evidence type="ECO:0000256" key="1">
    <source>
        <dbReference type="ARBA" id="ARBA00022679"/>
    </source>
</evidence>
<dbReference type="SUPFAM" id="SSF55729">
    <property type="entry name" value="Acyl-CoA N-acyltransferases (Nat)"/>
    <property type="match status" value="1"/>
</dbReference>
<dbReference type="RefSeq" id="WP_317122738.1">
    <property type="nucleotide sequence ID" value="NZ_JAWJBA010000004.1"/>
</dbReference>
<organism evidence="3 4">
    <name type="scientific">Alkalihalophilus lindianensis</name>
    <dbReference type="NCBI Taxonomy" id="1630542"/>
    <lineage>
        <taxon>Bacteria</taxon>
        <taxon>Bacillati</taxon>
        <taxon>Bacillota</taxon>
        <taxon>Bacilli</taxon>
        <taxon>Bacillales</taxon>
        <taxon>Bacillaceae</taxon>
        <taxon>Alkalihalophilus</taxon>
    </lineage>
</organism>
<keyword evidence="4" id="KW-1185">Reference proteome</keyword>
<dbReference type="CDD" id="cd04301">
    <property type="entry name" value="NAT_SF"/>
    <property type="match status" value="1"/>
</dbReference>
<evidence type="ECO:0000259" key="2">
    <source>
        <dbReference type="PROSITE" id="PS51186"/>
    </source>
</evidence>
<comment type="caution">
    <text evidence="3">The sequence shown here is derived from an EMBL/GenBank/DDBJ whole genome shotgun (WGS) entry which is preliminary data.</text>
</comment>
<gene>
    <name evidence="3" type="ORF">RYX56_14445</name>
</gene>
<dbReference type="PANTHER" id="PTHR13947">
    <property type="entry name" value="GNAT FAMILY N-ACETYLTRANSFERASE"/>
    <property type="match status" value="1"/>
</dbReference>
<accession>A0ABU3XE27</accession>